<accession>A0A6N7XWZ5</accession>
<gene>
    <name evidence="2" type="ORF">FYJ83_10885</name>
</gene>
<evidence type="ECO:0008006" key="4">
    <source>
        <dbReference type="Google" id="ProtNLM"/>
    </source>
</evidence>
<sequence length="212" mass="23082">MKKFIIRFSLYIVGLFTLAIGIALSLRSNLGVSPVTSIPSVFSQISGKSVGTTTFLFYSICVVLQIIILKKDYKLKDLLQVGFSSVFGVFTDIALYLFQGLSVTNYLGKILLLVLSLVVVSIGLFLILTSDIVINAPEGLCIAISKKWNVAFSKVKSSFDIFCVILSLGVSLLVFGNLGQIREGTIIAALSIGRITGFIMNRYSKKLKGLYS</sequence>
<keyword evidence="3" id="KW-1185">Reference proteome</keyword>
<proteinExistence type="predicted"/>
<dbReference type="PANTHER" id="PTHR40078:SF1">
    <property type="entry name" value="INTEGRAL MEMBRANE PROTEIN"/>
    <property type="match status" value="1"/>
</dbReference>
<dbReference type="InterPro" id="IPR038750">
    <property type="entry name" value="YczE/YyaS-like"/>
</dbReference>
<dbReference type="Proteomes" id="UP000469523">
    <property type="component" value="Unassembled WGS sequence"/>
</dbReference>
<comment type="caution">
    <text evidence="2">The sequence shown here is derived from an EMBL/GenBank/DDBJ whole genome shotgun (WGS) entry which is preliminary data.</text>
</comment>
<dbReference type="AlphaFoldDB" id="A0A6N7XWZ5"/>
<reference evidence="2 3" key="1">
    <citation type="submission" date="2019-09" db="EMBL/GenBank/DDBJ databases">
        <title>In-depth cultivation of the pig gut microbiome towards novel bacterial diversity and tailored functional studies.</title>
        <authorList>
            <person name="Wylensek D."/>
            <person name="Hitch T.C.A."/>
            <person name="Clavel T."/>
        </authorList>
    </citation>
    <scope>NUCLEOTIDE SEQUENCE [LARGE SCALE GENOMIC DNA]</scope>
    <source>
        <strain evidence="2 3">WCA3-693-APC-4?</strain>
    </source>
</reference>
<dbReference type="EMBL" id="VUNQ01000022">
    <property type="protein sequence ID" value="MSU01973.1"/>
    <property type="molecule type" value="Genomic_DNA"/>
</dbReference>
<keyword evidence="1" id="KW-0472">Membrane</keyword>
<feature type="transmembrane region" description="Helical" evidence="1">
    <location>
        <begin position="49"/>
        <end position="69"/>
    </location>
</feature>
<evidence type="ECO:0000313" key="3">
    <source>
        <dbReference type="Proteomes" id="UP000469523"/>
    </source>
</evidence>
<keyword evidence="1" id="KW-0812">Transmembrane</keyword>
<organism evidence="2 3">
    <name type="scientific">Tissierella pigra</name>
    <dbReference type="NCBI Taxonomy" id="2607614"/>
    <lineage>
        <taxon>Bacteria</taxon>
        <taxon>Bacillati</taxon>
        <taxon>Bacillota</taxon>
        <taxon>Tissierellia</taxon>
        <taxon>Tissierellales</taxon>
        <taxon>Tissierellaceae</taxon>
        <taxon>Tissierella</taxon>
    </lineage>
</organism>
<feature type="transmembrane region" description="Helical" evidence="1">
    <location>
        <begin position="157"/>
        <end position="178"/>
    </location>
</feature>
<evidence type="ECO:0000313" key="2">
    <source>
        <dbReference type="EMBL" id="MSU01973.1"/>
    </source>
</evidence>
<evidence type="ECO:0000256" key="1">
    <source>
        <dbReference type="SAM" id="Phobius"/>
    </source>
</evidence>
<protein>
    <recommendedName>
        <fullName evidence="4">YitT family protein</fullName>
    </recommendedName>
</protein>
<feature type="transmembrane region" description="Helical" evidence="1">
    <location>
        <begin position="81"/>
        <end position="98"/>
    </location>
</feature>
<feature type="transmembrane region" description="Helical" evidence="1">
    <location>
        <begin position="110"/>
        <end position="136"/>
    </location>
</feature>
<dbReference type="Pfam" id="PF19700">
    <property type="entry name" value="DUF6198"/>
    <property type="match status" value="1"/>
</dbReference>
<keyword evidence="1" id="KW-1133">Transmembrane helix</keyword>
<dbReference type="PANTHER" id="PTHR40078">
    <property type="entry name" value="INTEGRAL MEMBRANE PROTEIN-RELATED"/>
    <property type="match status" value="1"/>
</dbReference>
<dbReference type="RefSeq" id="WP_154440539.1">
    <property type="nucleotide sequence ID" value="NZ_JAHLPJ010000001.1"/>
</dbReference>
<name>A0A6N7XWZ5_9FIRM</name>